<feature type="compositionally biased region" description="Acidic residues" evidence="5">
    <location>
        <begin position="9"/>
        <end position="23"/>
    </location>
</feature>
<dbReference type="PANTHER" id="PTHR17453">
    <property type="entry name" value="SIGNAL RECOGNITION PARTICLE 19 KD PROTEIN"/>
    <property type="match status" value="1"/>
</dbReference>
<dbReference type="GO" id="GO:0008312">
    <property type="term" value="F:7S RNA binding"/>
    <property type="evidence" value="ECO:0007669"/>
    <property type="project" value="InterPro"/>
</dbReference>
<keyword evidence="2" id="KW-0963">Cytoplasm</keyword>
<dbReference type="PANTHER" id="PTHR17453:SF0">
    <property type="entry name" value="SIGNAL RECOGNITION PARTICLE 19 KDA PROTEIN"/>
    <property type="match status" value="1"/>
</dbReference>
<organism evidence="6 7">
    <name type="scientific">Lineolata rhizophorae</name>
    <dbReference type="NCBI Taxonomy" id="578093"/>
    <lineage>
        <taxon>Eukaryota</taxon>
        <taxon>Fungi</taxon>
        <taxon>Dikarya</taxon>
        <taxon>Ascomycota</taxon>
        <taxon>Pezizomycotina</taxon>
        <taxon>Dothideomycetes</taxon>
        <taxon>Dothideomycetes incertae sedis</taxon>
        <taxon>Lineolatales</taxon>
        <taxon>Lineolataceae</taxon>
        <taxon>Lineolata</taxon>
    </lineage>
</organism>
<protein>
    <submittedName>
        <fullName evidence="6">Signal recognition particle protein</fullName>
    </submittedName>
</protein>
<dbReference type="GO" id="GO:0006617">
    <property type="term" value="P:SRP-dependent cotranslational protein targeting to membrane, signal sequence recognition"/>
    <property type="evidence" value="ECO:0007669"/>
    <property type="project" value="TreeGrafter"/>
</dbReference>
<dbReference type="InterPro" id="IPR036521">
    <property type="entry name" value="SRP19-like_sf"/>
</dbReference>
<reference evidence="6" key="1">
    <citation type="journal article" date="2020" name="Stud. Mycol.">
        <title>101 Dothideomycetes genomes: a test case for predicting lifestyles and emergence of pathogens.</title>
        <authorList>
            <person name="Haridas S."/>
            <person name="Albert R."/>
            <person name="Binder M."/>
            <person name="Bloem J."/>
            <person name="Labutti K."/>
            <person name="Salamov A."/>
            <person name="Andreopoulos B."/>
            <person name="Baker S."/>
            <person name="Barry K."/>
            <person name="Bills G."/>
            <person name="Bluhm B."/>
            <person name="Cannon C."/>
            <person name="Castanera R."/>
            <person name="Culley D."/>
            <person name="Daum C."/>
            <person name="Ezra D."/>
            <person name="Gonzalez J."/>
            <person name="Henrissat B."/>
            <person name="Kuo A."/>
            <person name="Liang C."/>
            <person name="Lipzen A."/>
            <person name="Lutzoni F."/>
            <person name="Magnuson J."/>
            <person name="Mondo S."/>
            <person name="Nolan M."/>
            <person name="Ohm R."/>
            <person name="Pangilinan J."/>
            <person name="Park H.-J."/>
            <person name="Ramirez L."/>
            <person name="Alfaro M."/>
            <person name="Sun H."/>
            <person name="Tritt A."/>
            <person name="Yoshinaga Y."/>
            <person name="Zwiers L.-H."/>
            <person name="Turgeon B."/>
            <person name="Goodwin S."/>
            <person name="Spatafora J."/>
            <person name="Crous P."/>
            <person name="Grigoriev I."/>
        </authorList>
    </citation>
    <scope>NUCLEOTIDE SEQUENCE</scope>
    <source>
        <strain evidence="6">ATCC 16933</strain>
    </source>
</reference>
<gene>
    <name evidence="6" type="ORF">BDY21DRAFT_330040</name>
</gene>
<feature type="compositionally biased region" description="Basic residues" evidence="5">
    <location>
        <begin position="233"/>
        <end position="243"/>
    </location>
</feature>
<dbReference type="Proteomes" id="UP000799766">
    <property type="component" value="Unassembled WGS sequence"/>
</dbReference>
<evidence type="ECO:0000256" key="3">
    <source>
        <dbReference type="ARBA" id="ARBA00023135"/>
    </source>
</evidence>
<keyword evidence="3" id="KW-0733">Signal recognition particle</keyword>
<dbReference type="AlphaFoldDB" id="A0A6A6PDA2"/>
<evidence type="ECO:0000256" key="1">
    <source>
        <dbReference type="ARBA" id="ARBA00004496"/>
    </source>
</evidence>
<dbReference type="Pfam" id="PF01922">
    <property type="entry name" value="SRP19"/>
    <property type="match status" value="1"/>
</dbReference>
<evidence type="ECO:0000313" key="7">
    <source>
        <dbReference type="Proteomes" id="UP000799766"/>
    </source>
</evidence>
<evidence type="ECO:0000313" key="6">
    <source>
        <dbReference type="EMBL" id="KAF2461936.1"/>
    </source>
</evidence>
<dbReference type="SUPFAM" id="SSF69695">
    <property type="entry name" value="SRP19"/>
    <property type="match status" value="1"/>
</dbReference>
<accession>A0A6A6PDA2</accession>
<proteinExistence type="predicted"/>
<evidence type="ECO:0000256" key="5">
    <source>
        <dbReference type="SAM" id="MobiDB-lite"/>
    </source>
</evidence>
<dbReference type="GO" id="GO:0005786">
    <property type="term" value="C:signal recognition particle, endoplasmic reticulum targeting"/>
    <property type="evidence" value="ECO:0007669"/>
    <property type="project" value="UniProtKB-KW"/>
</dbReference>
<dbReference type="Gene3D" id="3.30.56.30">
    <property type="entry name" value="Signal recognition particle, SRP19-like subunit"/>
    <property type="match status" value="1"/>
</dbReference>
<dbReference type="EMBL" id="MU001670">
    <property type="protein sequence ID" value="KAF2461936.1"/>
    <property type="molecule type" value="Genomic_DNA"/>
</dbReference>
<sequence length="243" mass="26763">MSHARVEEVSDSDSDPGEMDPSDFDPASFARASLMQPTDVPAASSPPPQPLRQPNQERAKRWQCLYPIYFDSSRSRAEGRRVGKEAAVPNPLAREIVDAVHSLGLNFTFEPTKRHPKDWANPGRVRVLLKDENGAKVARNVNNKHHLYNLVSAYLKLHPATMETPLRFKIPGLPPPKDPSQGPAIPRGWKMNSILPLHSAALGGSGVSENFFKEMMAEMQGESPGASGSESKPKKKDKKKGKN</sequence>
<evidence type="ECO:0000256" key="4">
    <source>
        <dbReference type="ARBA" id="ARBA00023274"/>
    </source>
</evidence>
<evidence type="ECO:0000256" key="2">
    <source>
        <dbReference type="ARBA" id="ARBA00022490"/>
    </source>
</evidence>
<feature type="region of interest" description="Disordered" evidence="5">
    <location>
        <begin position="215"/>
        <end position="243"/>
    </location>
</feature>
<name>A0A6A6PDA2_9PEZI</name>
<dbReference type="OrthoDB" id="2190947at2759"/>
<dbReference type="FunFam" id="3.30.56.30:FF:000003">
    <property type="entry name" value="Signal recognition particle SEC65 subunit"/>
    <property type="match status" value="1"/>
</dbReference>
<keyword evidence="4" id="KW-0687">Ribonucleoprotein</keyword>
<feature type="region of interest" description="Disordered" evidence="5">
    <location>
        <begin position="1"/>
        <end position="58"/>
    </location>
</feature>
<dbReference type="InterPro" id="IPR002778">
    <property type="entry name" value="Signal_recog_particle_SRP19"/>
</dbReference>
<keyword evidence="7" id="KW-1185">Reference proteome</keyword>
<comment type="subcellular location">
    <subcellularLocation>
        <location evidence="1">Cytoplasm</location>
    </subcellularLocation>
</comment>